<dbReference type="AlphaFoldDB" id="A0A1S0U0J6"/>
<protein>
    <submittedName>
        <fullName evidence="1">Uncharacterized protein</fullName>
    </submittedName>
</protein>
<evidence type="ECO:0000313" key="1">
    <source>
        <dbReference type="EMBL" id="EFO23202.1"/>
    </source>
</evidence>
<organism evidence="1">
    <name type="scientific">Loa loa</name>
    <name type="common">Eye worm</name>
    <name type="synonym">Filaria loa</name>
    <dbReference type="NCBI Taxonomy" id="7209"/>
    <lineage>
        <taxon>Eukaryota</taxon>
        <taxon>Metazoa</taxon>
        <taxon>Ecdysozoa</taxon>
        <taxon>Nematoda</taxon>
        <taxon>Chromadorea</taxon>
        <taxon>Rhabditida</taxon>
        <taxon>Spirurina</taxon>
        <taxon>Spiruromorpha</taxon>
        <taxon>Filarioidea</taxon>
        <taxon>Onchocercidae</taxon>
        <taxon>Loa</taxon>
    </lineage>
</organism>
<sequence length="140" mass="15755">MGRRIGYIPTNMVNTLPTDVYNHKPCNIEIKQQIELLSYPPAIILSIPSSSIHLACVLKTCILRTMLNTTIIKIVTFCIEVEMIIRFEIDEKYLESWKIIVGYGTLVLSLGSMPKEAFISIQLEMSKFINTDLSVAVSSS</sequence>
<dbReference type="RefSeq" id="XP_003140868.1">
    <property type="nucleotide sequence ID" value="XM_003140820.1"/>
</dbReference>
<reference evidence="1" key="1">
    <citation type="submission" date="2012-04" db="EMBL/GenBank/DDBJ databases">
        <title>The Genome Sequence of Loa loa.</title>
        <authorList>
            <consortium name="The Broad Institute Genome Sequencing Platform"/>
            <consortium name="Broad Institute Genome Sequencing Center for Infectious Disease"/>
            <person name="Nutman T.B."/>
            <person name="Fink D.L."/>
            <person name="Russ C."/>
            <person name="Young S."/>
            <person name="Zeng Q."/>
            <person name="Gargeya S."/>
            <person name="Alvarado L."/>
            <person name="Berlin A."/>
            <person name="Chapman S.B."/>
            <person name="Chen Z."/>
            <person name="Freedman E."/>
            <person name="Gellesch M."/>
            <person name="Goldberg J."/>
            <person name="Griggs A."/>
            <person name="Gujja S."/>
            <person name="Heilman E.R."/>
            <person name="Heiman D."/>
            <person name="Howarth C."/>
            <person name="Mehta T."/>
            <person name="Neiman D."/>
            <person name="Pearson M."/>
            <person name="Roberts A."/>
            <person name="Saif S."/>
            <person name="Shea T."/>
            <person name="Shenoy N."/>
            <person name="Sisk P."/>
            <person name="Stolte C."/>
            <person name="Sykes S."/>
            <person name="White J."/>
            <person name="Yandava C."/>
            <person name="Haas B."/>
            <person name="Henn M.R."/>
            <person name="Nusbaum C."/>
            <person name="Birren B."/>
        </authorList>
    </citation>
    <scope>NUCLEOTIDE SEQUENCE [LARGE SCALE GENOMIC DNA]</scope>
</reference>
<dbReference type="EMBL" id="JH712110">
    <property type="protein sequence ID" value="EFO23202.1"/>
    <property type="molecule type" value="Genomic_DNA"/>
</dbReference>
<dbReference type="KEGG" id="loa:LOAG_05283"/>
<name>A0A1S0U0J6_LOALO</name>
<dbReference type="GeneID" id="9942690"/>
<dbReference type="CTD" id="9942690"/>
<dbReference type="InParanoid" id="A0A1S0U0J6"/>
<proteinExistence type="predicted"/>
<gene>
    <name evidence="1" type="ORF">LOAG_05283</name>
</gene>
<accession>A0A1S0U0J6</accession>